<dbReference type="Gene3D" id="3.40.50.720">
    <property type="entry name" value="NAD(P)-binding Rossmann-like Domain"/>
    <property type="match status" value="1"/>
</dbReference>
<dbReference type="InterPro" id="IPR036291">
    <property type="entry name" value="NAD(P)-bd_dom_sf"/>
</dbReference>
<dbReference type="Proteomes" id="UP001501447">
    <property type="component" value="Unassembled WGS sequence"/>
</dbReference>
<feature type="region of interest" description="Disordered" evidence="1">
    <location>
        <begin position="91"/>
        <end position="124"/>
    </location>
</feature>
<dbReference type="EMBL" id="BAAARJ010000021">
    <property type="protein sequence ID" value="GAA2632509.1"/>
    <property type="molecule type" value="Genomic_DNA"/>
</dbReference>
<organism evidence="2 3">
    <name type="scientific">Streptomyces axinellae</name>
    <dbReference type="NCBI Taxonomy" id="552788"/>
    <lineage>
        <taxon>Bacteria</taxon>
        <taxon>Bacillati</taxon>
        <taxon>Actinomycetota</taxon>
        <taxon>Actinomycetes</taxon>
        <taxon>Kitasatosporales</taxon>
        <taxon>Streptomycetaceae</taxon>
        <taxon>Streptomyces</taxon>
    </lineage>
</organism>
<feature type="region of interest" description="Disordered" evidence="1">
    <location>
        <begin position="1"/>
        <end position="37"/>
    </location>
</feature>
<evidence type="ECO:0000256" key="1">
    <source>
        <dbReference type="SAM" id="MobiDB-lite"/>
    </source>
</evidence>
<comment type="caution">
    <text evidence="2">The sequence shown here is derived from an EMBL/GenBank/DDBJ whole genome shotgun (WGS) entry which is preliminary data.</text>
</comment>
<evidence type="ECO:0000313" key="3">
    <source>
        <dbReference type="Proteomes" id="UP001501447"/>
    </source>
</evidence>
<name>A0ABN3QQB0_9ACTN</name>
<reference evidence="2 3" key="1">
    <citation type="journal article" date="2019" name="Int. J. Syst. Evol. Microbiol.">
        <title>The Global Catalogue of Microorganisms (GCM) 10K type strain sequencing project: providing services to taxonomists for standard genome sequencing and annotation.</title>
        <authorList>
            <consortium name="The Broad Institute Genomics Platform"/>
            <consortium name="The Broad Institute Genome Sequencing Center for Infectious Disease"/>
            <person name="Wu L."/>
            <person name="Ma J."/>
        </authorList>
    </citation>
    <scope>NUCLEOTIDE SEQUENCE [LARGE SCALE GENOMIC DNA]</scope>
    <source>
        <strain evidence="2 3">JCM 16373</strain>
    </source>
</reference>
<dbReference type="Gene3D" id="3.90.180.10">
    <property type="entry name" value="Medium-chain alcohol dehydrogenases, catalytic domain"/>
    <property type="match status" value="1"/>
</dbReference>
<evidence type="ECO:0000313" key="2">
    <source>
        <dbReference type="EMBL" id="GAA2632509.1"/>
    </source>
</evidence>
<sequence length="139" mass="14243">MRAGRRDRAQLAGRGTGRTGLAGATWRSKPQEDAARPGCAVLTGYGAVHHGARVRPGSPSPAPGVGDVGGVGLAMLRSARLAGAGGIVADVIEDKEGPRGRPARRTSSSPPTGQRVRAGTGDAPWWCSDCGPFWGPSRH</sequence>
<proteinExistence type="predicted"/>
<dbReference type="SUPFAM" id="SSF51735">
    <property type="entry name" value="NAD(P)-binding Rossmann-fold domains"/>
    <property type="match status" value="1"/>
</dbReference>
<accession>A0ABN3QQB0</accession>
<gene>
    <name evidence="2" type="ORF">GCM10009863_55680</name>
</gene>
<keyword evidence="3" id="KW-1185">Reference proteome</keyword>
<protein>
    <submittedName>
        <fullName evidence="2">Uncharacterized protein</fullName>
    </submittedName>
</protein>